<dbReference type="AlphaFoldDB" id="A0A2V1K3K6"/>
<evidence type="ECO:0000256" key="2">
    <source>
        <dbReference type="PIRNR" id="PIRNR016661"/>
    </source>
</evidence>
<dbReference type="PIRSF" id="PIRSF016661">
    <property type="entry name" value="BioY"/>
    <property type="match status" value="1"/>
</dbReference>
<feature type="transmembrane region" description="Helical" evidence="3">
    <location>
        <begin position="121"/>
        <end position="148"/>
    </location>
</feature>
<keyword evidence="2" id="KW-0813">Transport</keyword>
<feature type="transmembrane region" description="Helical" evidence="3">
    <location>
        <begin position="95"/>
        <end position="114"/>
    </location>
</feature>
<dbReference type="Gene3D" id="1.10.1760.20">
    <property type="match status" value="1"/>
</dbReference>
<organism evidence="4 5">
    <name type="scientific">Ancrocorticia populi</name>
    <dbReference type="NCBI Taxonomy" id="2175228"/>
    <lineage>
        <taxon>Bacteria</taxon>
        <taxon>Bacillati</taxon>
        <taxon>Actinomycetota</taxon>
        <taxon>Actinomycetes</taxon>
        <taxon>Actinomycetales</taxon>
        <taxon>Actinomycetaceae</taxon>
        <taxon>Ancrocorticia</taxon>
    </lineage>
</organism>
<keyword evidence="3" id="KW-1133">Transmembrane helix</keyword>
<gene>
    <name evidence="4" type="ORF">DD236_09360</name>
</gene>
<feature type="transmembrane region" description="Helical" evidence="3">
    <location>
        <begin position="37"/>
        <end position="55"/>
    </location>
</feature>
<dbReference type="OrthoDB" id="9803495at2"/>
<reference evidence="5" key="1">
    <citation type="submission" date="2018-05" db="EMBL/GenBank/DDBJ databases">
        <authorList>
            <person name="Li Y."/>
        </authorList>
    </citation>
    <scope>NUCLEOTIDE SEQUENCE [LARGE SCALE GENOMIC DNA]</scope>
    <source>
        <strain evidence="5">sk1b4</strain>
    </source>
</reference>
<comment type="similarity">
    <text evidence="1 2">Belongs to the BioY family.</text>
</comment>
<dbReference type="GO" id="GO:0015225">
    <property type="term" value="F:biotin transmembrane transporter activity"/>
    <property type="evidence" value="ECO:0007669"/>
    <property type="project" value="UniProtKB-UniRule"/>
</dbReference>
<evidence type="ECO:0000256" key="3">
    <source>
        <dbReference type="SAM" id="Phobius"/>
    </source>
</evidence>
<comment type="subcellular location">
    <subcellularLocation>
        <location evidence="2">Cell membrane</location>
        <topology evidence="2">Multi-pass membrane protein</topology>
    </subcellularLocation>
</comment>
<evidence type="ECO:0000256" key="1">
    <source>
        <dbReference type="ARBA" id="ARBA00010692"/>
    </source>
</evidence>
<keyword evidence="2 3" id="KW-0472">Membrane</keyword>
<dbReference type="GO" id="GO:0005886">
    <property type="term" value="C:plasma membrane"/>
    <property type="evidence" value="ECO:0007669"/>
    <property type="project" value="UniProtKB-SubCell"/>
</dbReference>
<protein>
    <recommendedName>
        <fullName evidence="2">Biotin transporter</fullName>
    </recommendedName>
</protein>
<feature type="transmembrane region" description="Helical" evidence="3">
    <location>
        <begin position="67"/>
        <end position="89"/>
    </location>
</feature>
<feature type="transmembrane region" description="Helical" evidence="3">
    <location>
        <begin position="154"/>
        <end position="183"/>
    </location>
</feature>
<dbReference type="Proteomes" id="UP000245283">
    <property type="component" value="Unassembled WGS sequence"/>
</dbReference>
<sequence length="193" mass="19133">MTQTRTVVTHTRANVALISVFAALIAVSALIPGFMIGPVPFVMTIVIVLLAPMILGTRDGLLANLLYVVAGAAGLPIFSGGASGFGVLAGPTGGYLVGYVVAPLVAGPIATFVLRRWPVGLGGLLGLAVAGLGGLAGIHAVGVAGLMINAGMGLNAALVTTAGFVGFDLIKVAVAAVLALAIVRAFPRLLAAR</sequence>
<evidence type="ECO:0000313" key="5">
    <source>
        <dbReference type="Proteomes" id="UP000245283"/>
    </source>
</evidence>
<keyword evidence="2" id="KW-1003">Cell membrane</keyword>
<proteinExistence type="inferred from homology"/>
<dbReference type="RefSeq" id="WP_109094139.1">
    <property type="nucleotide sequence ID" value="NZ_JBQDYW010000028.1"/>
</dbReference>
<feature type="transmembrane region" description="Helical" evidence="3">
    <location>
        <begin position="12"/>
        <end position="31"/>
    </location>
</feature>
<evidence type="ECO:0000313" key="4">
    <source>
        <dbReference type="EMBL" id="PWF25651.1"/>
    </source>
</evidence>
<dbReference type="PANTHER" id="PTHR34295:SF1">
    <property type="entry name" value="BIOTIN TRANSPORTER BIOY"/>
    <property type="match status" value="1"/>
</dbReference>
<keyword evidence="3" id="KW-0812">Transmembrane</keyword>
<name>A0A2V1K3K6_9ACTO</name>
<keyword evidence="5" id="KW-1185">Reference proteome</keyword>
<dbReference type="EMBL" id="QETB01000005">
    <property type="protein sequence ID" value="PWF25651.1"/>
    <property type="molecule type" value="Genomic_DNA"/>
</dbReference>
<dbReference type="InterPro" id="IPR003784">
    <property type="entry name" value="BioY"/>
</dbReference>
<comment type="caution">
    <text evidence="4">The sequence shown here is derived from an EMBL/GenBank/DDBJ whole genome shotgun (WGS) entry which is preliminary data.</text>
</comment>
<dbReference type="PANTHER" id="PTHR34295">
    <property type="entry name" value="BIOTIN TRANSPORTER BIOY"/>
    <property type="match status" value="1"/>
</dbReference>
<accession>A0A2V1K3K6</accession>
<dbReference type="Pfam" id="PF02632">
    <property type="entry name" value="BioY"/>
    <property type="match status" value="1"/>
</dbReference>